<reference evidence="3 4" key="1">
    <citation type="journal article" date="2014" name="BMC Genomics">
        <title>Genome and secretome analysis of the hemibiotrophic fungal pathogen, Moniliophthora roreri, which causes frosty pod rot disease of cacao: mechanisms of the biotrophic and necrotrophic phases.</title>
        <authorList>
            <person name="Meinhardt L.W."/>
            <person name="Costa G.G.L."/>
            <person name="Thomazella D.P.T."/>
            <person name="Teixeira P.J.P.L."/>
            <person name="Carazzolle M.F."/>
            <person name="Schuster S.C."/>
            <person name="Carlson J.E."/>
            <person name="Guiltinan M.J."/>
            <person name="Mieczkowski P."/>
            <person name="Farmer A."/>
            <person name="Ramaraj T."/>
            <person name="Crozier J."/>
            <person name="Davis R.E."/>
            <person name="Shao J."/>
            <person name="Melnick R.L."/>
            <person name="Pereira G.A.G."/>
            <person name="Bailey B.A."/>
        </authorList>
    </citation>
    <scope>NUCLEOTIDE SEQUENCE [LARGE SCALE GENOMIC DNA]</scope>
    <source>
        <strain evidence="3 4">MCA 2997</strain>
    </source>
</reference>
<dbReference type="Proteomes" id="UP000017559">
    <property type="component" value="Unassembled WGS sequence"/>
</dbReference>
<comment type="caution">
    <text evidence="3">The sequence shown here is derived from an EMBL/GenBank/DDBJ whole genome shotgun (WGS) entry which is preliminary data.</text>
</comment>
<sequence>MGSSELSDALNPLFSHSSHKSSYPQHLSHHSTPQLQLQPHALVEHSPQLHVAVTEFQQQSPAVRSRPSSTGLSAVQELLRIVQATKEAQEAECQRRLAWEREHELKHSEREAALEKQVQELREELNTLRQSITTSGGNAQVSTSTMSSSPSIQLSTPVSPVMQHASTSQHTFIQGSSFPIQSNPSFPSETQPPSMEHYHQSPPISERPVNMPTSAVPIYESHDPTPASRSEASRSPPPVKPKKRRKVESSSSSEFSGGSDSDTLGSPQPRVSRRRNHHDKRCLTVHHAIRLHTIRLMGLEHDKMLPDSHPEGTPLDSSQPVRFVWDKTSKQSVHNARMKTRILDDLKENRRRLYKHVPEREFNKKTLDAAFDQCFTTLRQKFKGQRDKAIAEHDRSRDKNKIIKARRLQRKKAKLDSRVSARLRLTAYEHSTFDGAFELECMSSEESDADPDAPQSRYLITHGCRWRSKRLVKFYEKLDEDDREVGATKPKRGLGKLDRVTGDLKPGFQLPPKGVASWMVSRRWILQEQTKHPDFNEALQKLIRDPQELDWVHLQSLGEESEDEQRAQHQHPPVMNMMPNHHMPPQQYEGSSLQYALT</sequence>
<dbReference type="OrthoDB" id="3358418at2759"/>
<feature type="coiled-coil region" evidence="1">
    <location>
        <begin position="104"/>
        <end position="131"/>
    </location>
</feature>
<feature type="compositionally biased region" description="Polar residues" evidence="2">
    <location>
        <begin position="164"/>
        <end position="193"/>
    </location>
</feature>
<feature type="region of interest" description="Disordered" evidence="2">
    <location>
        <begin position="133"/>
        <end position="279"/>
    </location>
</feature>
<dbReference type="KEGG" id="mrr:Moror_8062"/>
<keyword evidence="1" id="KW-0175">Coiled coil</keyword>
<evidence type="ECO:0000256" key="1">
    <source>
        <dbReference type="SAM" id="Coils"/>
    </source>
</evidence>
<evidence type="ECO:0000256" key="2">
    <source>
        <dbReference type="SAM" id="MobiDB-lite"/>
    </source>
</evidence>
<feature type="compositionally biased region" description="Polar residues" evidence="2">
    <location>
        <begin position="588"/>
        <end position="598"/>
    </location>
</feature>
<evidence type="ECO:0000313" key="4">
    <source>
        <dbReference type="Proteomes" id="UP000017559"/>
    </source>
</evidence>
<dbReference type="AlphaFoldDB" id="V2YRW3"/>
<feature type="compositionally biased region" description="Low complexity" evidence="2">
    <location>
        <begin position="140"/>
        <end position="159"/>
    </location>
</feature>
<dbReference type="HOGENOM" id="CLU_032495_0_0_1"/>
<feature type="compositionally biased region" description="Low complexity" evidence="2">
    <location>
        <begin position="249"/>
        <end position="262"/>
    </location>
</feature>
<feature type="compositionally biased region" description="Low complexity" evidence="2">
    <location>
        <begin position="570"/>
        <end position="587"/>
    </location>
</feature>
<evidence type="ECO:0000313" key="3">
    <source>
        <dbReference type="EMBL" id="ESK94404.1"/>
    </source>
</evidence>
<keyword evidence="4" id="KW-1185">Reference proteome</keyword>
<feature type="region of interest" description="Disordered" evidence="2">
    <location>
        <begin position="1"/>
        <end position="34"/>
    </location>
</feature>
<proteinExistence type="predicted"/>
<dbReference type="EMBL" id="AWSO01000135">
    <property type="protein sequence ID" value="ESK94404.1"/>
    <property type="molecule type" value="Genomic_DNA"/>
</dbReference>
<dbReference type="STRING" id="1381753.V2YRW3"/>
<gene>
    <name evidence="3" type="ORF">Moror_8062</name>
</gene>
<feature type="region of interest" description="Disordered" evidence="2">
    <location>
        <begin position="558"/>
        <end position="598"/>
    </location>
</feature>
<organism evidence="3 4">
    <name type="scientific">Moniliophthora roreri (strain MCA 2997)</name>
    <name type="common">Cocoa frosty pod rot fungus</name>
    <name type="synonym">Crinipellis roreri</name>
    <dbReference type="NCBI Taxonomy" id="1381753"/>
    <lineage>
        <taxon>Eukaryota</taxon>
        <taxon>Fungi</taxon>
        <taxon>Dikarya</taxon>
        <taxon>Basidiomycota</taxon>
        <taxon>Agaricomycotina</taxon>
        <taxon>Agaricomycetes</taxon>
        <taxon>Agaricomycetidae</taxon>
        <taxon>Agaricales</taxon>
        <taxon>Marasmiineae</taxon>
        <taxon>Marasmiaceae</taxon>
        <taxon>Moniliophthora</taxon>
    </lineage>
</organism>
<feature type="compositionally biased region" description="Polar residues" evidence="2">
    <location>
        <begin position="14"/>
        <end position="34"/>
    </location>
</feature>
<accession>V2YRW3</accession>
<name>V2YRW3_MONRO</name>
<protein>
    <submittedName>
        <fullName evidence="3">Uncharacterized protein</fullName>
    </submittedName>
</protein>